<sequence length="118" mass="14069">MTQTRNKACQNEFRKYMIHNEGLGQMLPAYHDIIIFREEAPIRLVHLLNSSPQTRCSIATRVWFERRIRELVTVSTPLGMKYPWWADERLLRANHVFRCLDFDVLMACFLINTTVNHY</sequence>
<accession>A0A0D0BE39</accession>
<organism evidence="1 2">
    <name type="scientific">Suillus luteus UH-Slu-Lm8-n1</name>
    <dbReference type="NCBI Taxonomy" id="930992"/>
    <lineage>
        <taxon>Eukaryota</taxon>
        <taxon>Fungi</taxon>
        <taxon>Dikarya</taxon>
        <taxon>Basidiomycota</taxon>
        <taxon>Agaricomycotina</taxon>
        <taxon>Agaricomycetes</taxon>
        <taxon>Agaricomycetidae</taxon>
        <taxon>Boletales</taxon>
        <taxon>Suillineae</taxon>
        <taxon>Suillaceae</taxon>
        <taxon>Suillus</taxon>
    </lineage>
</organism>
<gene>
    <name evidence="1" type="ORF">CY34DRAFT_623441</name>
</gene>
<proteinExistence type="predicted"/>
<keyword evidence="2" id="KW-1185">Reference proteome</keyword>
<reference evidence="1 2" key="1">
    <citation type="submission" date="2014-04" db="EMBL/GenBank/DDBJ databases">
        <authorList>
            <consortium name="DOE Joint Genome Institute"/>
            <person name="Kuo A."/>
            <person name="Ruytinx J."/>
            <person name="Rineau F."/>
            <person name="Colpaert J."/>
            <person name="Kohler A."/>
            <person name="Nagy L.G."/>
            <person name="Floudas D."/>
            <person name="Copeland A."/>
            <person name="Barry K.W."/>
            <person name="Cichocki N."/>
            <person name="Veneault-Fourrey C."/>
            <person name="LaButti K."/>
            <person name="Lindquist E.A."/>
            <person name="Lipzen A."/>
            <person name="Lundell T."/>
            <person name="Morin E."/>
            <person name="Murat C."/>
            <person name="Sun H."/>
            <person name="Tunlid A."/>
            <person name="Henrissat B."/>
            <person name="Grigoriev I.V."/>
            <person name="Hibbett D.S."/>
            <person name="Martin F."/>
            <person name="Nordberg H.P."/>
            <person name="Cantor M.N."/>
            <person name="Hua S.X."/>
        </authorList>
    </citation>
    <scope>NUCLEOTIDE SEQUENCE [LARGE SCALE GENOMIC DNA]</scope>
    <source>
        <strain evidence="1 2">UH-Slu-Lm8-n1</strain>
    </source>
</reference>
<name>A0A0D0BE39_9AGAM</name>
<dbReference type="AlphaFoldDB" id="A0A0D0BE39"/>
<protein>
    <submittedName>
        <fullName evidence="1">Uncharacterized protein</fullName>
    </submittedName>
</protein>
<dbReference type="HOGENOM" id="CLU_2074688_0_0_1"/>
<evidence type="ECO:0000313" key="1">
    <source>
        <dbReference type="EMBL" id="KIK44437.1"/>
    </source>
</evidence>
<dbReference type="InParanoid" id="A0A0D0BE39"/>
<dbReference type="Proteomes" id="UP000054485">
    <property type="component" value="Unassembled WGS sequence"/>
</dbReference>
<dbReference type="EMBL" id="KN835190">
    <property type="protein sequence ID" value="KIK44437.1"/>
    <property type="molecule type" value="Genomic_DNA"/>
</dbReference>
<evidence type="ECO:0000313" key="2">
    <source>
        <dbReference type="Proteomes" id="UP000054485"/>
    </source>
</evidence>
<reference evidence="2" key="2">
    <citation type="submission" date="2015-01" db="EMBL/GenBank/DDBJ databases">
        <title>Evolutionary Origins and Diversification of the Mycorrhizal Mutualists.</title>
        <authorList>
            <consortium name="DOE Joint Genome Institute"/>
            <consortium name="Mycorrhizal Genomics Consortium"/>
            <person name="Kohler A."/>
            <person name="Kuo A."/>
            <person name="Nagy L.G."/>
            <person name="Floudas D."/>
            <person name="Copeland A."/>
            <person name="Barry K.W."/>
            <person name="Cichocki N."/>
            <person name="Veneault-Fourrey C."/>
            <person name="LaButti K."/>
            <person name="Lindquist E.A."/>
            <person name="Lipzen A."/>
            <person name="Lundell T."/>
            <person name="Morin E."/>
            <person name="Murat C."/>
            <person name="Riley R."/>
            <person name="Ohm R."/>
            <person name="Sun H."/>
            <person name="Tunlid A."/>
            <person name="Henrissat B."/>
            <person name="Grigoriev I.V."/>
            <person name="Hibbett D.S."/>
            <person name="Martin F."/>
        </authorList>
    </citation>
    <scope>NUCLEOTIDE SEQUENCE [LARGE SCALE GENOMIC DNA]</scope>
    <source>
        <strain evidence="2">UH-Slu-Lm8-n1</strain>
    </source>
</reference>